<dbReference type="EMBL" id="AP022839">
    <property type="protein sequence ID" value="BCA95726.1"/>
    <property type="molecule type" value="Genomic_DNA"/>
</dbReference>
<proteinExistence type="predicted"/>
<dbReference type="AlphaFoldDB" id="A0A6F8T6Y4"/>
<dbReference type="Proteomes" id="UP000502894">
    <property type="component" value="Chromosome"/>
</dbReference>
<reference evidence="1" key="1">
    <citation type="journal article" date="2020" name="Microbiol. Resour. Announc.">
        <title>Complete Genome Sequence of Novel Psychrotolerant Legionella Strain TUM19329, Isolated from Antarctic Lake Sediment.</title>
        <authorList>
            <person name="Shimada S."/>
            <person name="Nakai R."/>
            <person name="Aoki K."/>
            <person name="Shimoeda N."/>
            <person name="Ohno G."/>
            <person name="Miyazaki Y."/>
            <person name="Kudoh S."/>
            <person name="Imura S."/>
            <person name="Watanabe K."/>
            <person name="Ishii Y."/>
            <person name="Tateda K."/>
        </authorList>
    </citation>
    <scope>NUCLEOTIDE SEQUENCE [LARGE SCALE GENOMIC DNA]</scope>
    <source>
        <strain evidence="1">TUM19329</strain>
    </source>
</reference>
<keyword evidence="2" id="KW-1185">Reference proteome</keyword>
<protein>
    <submittedName>
        <fullName evidence="1">Uncharacterized protein</fullName>
    </submittedName>
</protein>
<sequence length="255" mass="28577">MGKKILFVFSGTGDKAKDVKWSYDQQTFKDDVVRVYFNGCQDFSIGGKTPGVGYLSPNLDVVSSKLRDCFNIKGELSFSKLKRKFGNSIIIEGVNSDDAPVDSINLAGFSRGAVTTFAAARHLDDLNIPIALFAEDPVPGNSKQNAKKKGTEFYKNHDLRDCKNLHQADVILGVYKKNVDPLHNKFYRQMAPLFSEQCNASISTLPKTYHLKFSLKSLNHKVDYLEKSGLIDVIWVRMSGTKLRKNKSYSSIIYS</sequence>
<gene>
    <name evidence="1" type="ORF">TUM19329_20870</name>
</gene>
<organism evidence="1 2">
    <name type="scientific">Legionella antarctica</name>
    <dbReference type="NCBI Taxonomy" id="2708020"/>
    <lineage>
        <taxon>Bacteria</taxon>
        <taxon>Pseudomonadati</taxon>
        <taxon>Pseudomonadota</taxon>
        <taxon>Gammaproteobacteria</taxon>
        <taxon>Legionellales</taxon>
        <taxon>Legionellaceae</taxon>
        <taxon>Legionella</taxon>
    </lineage>
</organism>
<dbReference type="RefSeq" id="WP_173237250.1">
    <property type="nucleotide sequence ID" value="NZ_AP022839.1"/>
</dbReference>
<accession>A0A6F8T6Y4</accession>
<evidence type="ECO:0000313" key="2">
    <source>
        <dbReference type="Proteomes" id="UP000502894"/>
    </source>
</evidence>
<dbReference type="KEGG" id="lant:TUM19329_20870"/>
<evidence type="ECO:0000313" key="1">
    <source>
        <dbReference type="EMBL" id="BCA95726.1"/>
    </source>
</evidence>
<name>A0A6F8T6Y4_9GAMM</name>